<protein>
    <submittedName>
        <fullName evidence="2">SpnA protein</fullName>
    </submittedName>
</protein>
<gene>
    <name evidence="2" type="primary">spnA</name>
    <name evidence="2" type="ORF">SPIL2461_LOCUS7527</name>
</gene>
<feature type="non-terminal residue" evidence="2">
    <location>
        <position position="137"/>
    </location>
</feature>
<dbReference type="EMBL" id="CAJNIZ010011836">
    <property type="protein sequence ID" value="CAE7325522.1"/>
    <property type="molecule type" value="Genomic_DNA"/>
</dbReference>
<feature type="non-terminal residue" evidence="2">
    <location>
        <position position="1"/>
    </location>
</feature>
<evidence type="ECO:0000313" key="2">
    <source>
        <dbReference type="EMBL" id="CAE7325522.1"/>
    </source>
</evidence>
<keyword evidence="3" id="KW-1185">Reference proteome</keyword>
<dbReference type="OrthoDB" id="427812at2759"/>
<sequence>LNGHKASMLELEECVERLHGRRVDIDALLQVERHRNQELESELSFCKEQVKELQRTLKESYVQQFEASQKREELESHFSKLVEELHRLKADKEGLEGQITQLRSDLKEARTLNADRESRLLEATGELSLAEEVIDAR</sequence>
<reference evidence="2" key="1">
    <citation type="submission" date="2021-02" db="EMBL/GenBank/DDBJ databases">
        <authorList>
            <person name="Dougan E. K."/>
            <person name="Rhodes N."/>
            <person name="Thang M."/>
            <person name="Chan C."/>
        </authorList>
    </citation>
    <scope>NUCLEOTIDE SEQUENCE</scope>
</reference>
<evidence type="ECO:0000256" key="1">
    <source>
        <dbReference type="SAM" id="Coils"/>
    </source>
</evidence>
<feature type="coiled-coil region" evidence="1">
    <location>
        <begin position="29"/>
        <end position="112"/>
    </location>
</feature>
<evidence type="ECO:0000313" key="3">
    <source>
        <dbReference type="Proteomes" id="UP000649617"/>
    </source>
</evidence>
<comment type="caution">
    <text evidence="2">The sequence shown here is derived from an EMBL/GenBank/DDBJ whole genome shotgun (WGS) entry which is preliminary data.</text>
</comment>
<keyword evidence="1" id="KW-0175">Coiled coil</keyword>
<dbReference type="AlphaFoldDB" id="A0A812P213"/>
<name>A0A812P213_SYMPI</name>
<accession>A0A812P213</accession>
<dbReference type="Proteomes" id="UP000649617">
    <property type="component" value="Unassembled WGS sequence"/>
</dbReference>
<organism evidence="2 3">
    <name type="scientific">Symbiodinium pilosum</name>
    <name type="common">Dinoflagellate</name>
    <dbReference type="NCBI Taxonomy" id="2952"/>
    <lineage>
        <taxon>Eukaryota</taxon>
        <taxon>Sar</taxon>
        <taxon>Alveolata</taxon>
        <taxon>Dinophyceae</taxon>
        <taxon>Suessiales</taxon>
        <taxon>Symbiodiniaceae</taxon>
        <taxon>Symbiodinium</taxon>
    </lineage>
</organism>
<proteinExistence type="predicted"/>